<organism evidence="2 3">
    <name type="scientific">Penicilliopsis zonata CBS 506.65</name>
    <dbReference type="NCBI Taxonomy" id="1073090"/>
    <lineage>
        <taxon>Eukaryota</taxon>
        <taxon>Fungi</taxon>
        <taxon>Dikarya</taxon>
        <taxon>Ascomycota</taxon>
        <taxon>Pezizomycotina</taxon>
        <taxon>Eurotiomycetes</taxon>
        <taxon>Eurotiomycetidae</taxon>
        <taxon>Eurotiales</taxon>
        <taxon>Aspergillaceae</taxon>
        <taxon>Penicilliopsis</taxon>
    </lineage>
</organism>
<dbReference type="OrthoDB" id="5366256at2759"/>
<dbReference type="EMBL" id="KV878340">
    <property type="protein sequence ID" value="OJJ47997.1"/>
    <property type="molecule type" value="Genomic_DNA"/>
</dbReference>
<sequence length="265" mass="28844">MSAYSMTESQYLPGQMHHHHHHPSYGWASRQTLPLQQTTPSLDHQHPLSQTHQYPSPSLSSGYNAQAGSHAQSYYPPGGSHYLPTLHTSSLRHNPSRSPPIIQSYPSTSVAGNSTSLAEHQQAAFVPSSPPYLLNQQEYYLPEPSTLPNSHSLTAPQHAPGLLPTTESIYSSPSDSAAPPTAPSEPEHHVRVISSRPRPQCWDHGCNGREFSTFSNLLRHQREKSGVVAKAECPICGAVFTRTTARNIHVAQGKCKGGAGRDPST</sequence>
<feature type="compositionally biased region" description="Polar residues" evidence="1">
    <location>
        <begin position="104"/>
        <end position="116"/>
    </location>
</feature>
<dbReference type="VEuPathDB" id="FungiDB:ASPZODRAFT_131644"/>
<feature type="region of interest" description="Disordered" evidence="1">
    <location>
        <begin position="143"/>
        <end position="197"/>
    </location>
</feature>
<name>A0A1L9SLS2_9EURO</name>
<dbReference type="AlphaFoldDB" id="A0A1L9SLS2"/>
<accession>A0A1L9SLS2</accession>
<feature type="region of interest" description="Disordered" evidence="1">
    <location>
        <begin position="38"/>
        <end position="116"/>
    </location>
</feature>
<evidence type="ECO:0000313" key="2">
    <source>
        <dbReference type="EMBL" id="OJJ47997.1"/>
    </source>
</evidence>
<dbReference type="GeneID" id="34609268"/>
<evidence type="ECO:0000313" key="3">
    <source>
        <dbReference type="Proteomes" id="UP000184188"/>
    </source>
</evidence>
<keyword evidence="3" id="KW-1185">Reference proteome</keyword>
<feature type="compositionally biased region" description="Low complexity" evidence="1">
    <location>
        <begin position="167"/>
        <end position="179"/>
    </location>
</feature>
<protein>
    <recommendedName>
        <fullName evidence="4">C2H2-type domain-containing protein</fullName>
    </recommendedName>
</protein>
<proteinExistence type="predicted"/>
<dbReference type="Proteomes" id="UP000184188">
    <property type="component" value="Unassembled WGS sequence"/>
</dbReference>
<feature type="compositionally biased region" description="Polar residues" evidence="1">
    <location>
        <begin position="38"/>
        <end position="72"/>
    </location>
</feature>
<dbReference type="RefSeq" id="XP_022582507.1">
    <property type="nucleotide sequence ID" value="XM_022722803.1"/>
</dbReference>
<evidence type="ECO:0008006" key="4">
    <source>
        <dbReference type="Google" id="ProtNLM"/>
    </source>
</evidence>
<reference evidence="3" key="1">
    <citation type="journal article" date="2017" name="Genome Biol.">
        <title>Comparative genomics reveals high biological diversity and specific adaptations in the industrially and medically important fungal genus Aspergillus.</title>
        <authorList>
            <person name="de Vries R.P."/>
            <person name="Riley R."/>
            <person name="Wiebenga A."/>
            <person name="Aguilar-Osorio G."/>
            <person name="Amillis S."/>
            <person name="Uchima C.A."/>
            <person name="Anderluh G."/>
            <person name="Asadollahi M."/>
            <person name="Askin M."/>
            <person name="Barry K."/>
            <person name="Battaglia E."/>
            <person name="Bayram O."/>
            <person name="Benocci T."/>
            <person name="Braus-Stromeyer S.A."/>
            <person name="Caldana C."/>
            <person name="Canovas D."/>
            <person name="Cerqueira G.C."/>
            <person name="Chen F."/>
            <person name="Chen W."/>
            <person name="Choi C."/>
            <person name="Clum A."/>
            <person name="Dos Santos R.A."/>
            <person name="Damasio A.R."/>
            <person name="Diallinas G."/>
            <person name="Emri T."/>
            <person name="Fekete E."/>
            <person name="Flipphi M."/>
            <person name="Freyberg S."/>
            <person name="Gallo A."/>
            <person name="Gournas C."/>
            <person name="Habgood R."/>
            <person name="Hainaut M."/>
            <person name="Harispe M.L."/>
            <person name="Henrissat B."/>
            <person name="Hilden K.S."/>
            <person name="Hope R."/>
            <person name="Hossain A."/>
            <person name="Karabika E."/>
            <person name="Karaffa L."/>
            <person name="Karanyi Z."/>
            <person name="Krasevec N."/>
            <person name="Kuo A."/>
            <person name="Kusch H."/>
            <person name="LaButti K."/>
            <person name="Lagendijk E.L."/>
            <person name="Lapidus A."/>
            <person name="Levasseur A."/>
            <person name="Lindquist E."/>
            <person name="Lipzen A."/>
            <person name="Logrieco A.F."/>
            <person name="MacCabe A."/>
            <person name="Maekelae M.R."/>
            <person name="Malavazi I."/>
            <person name="Melin P."/>
            <person name="Meyer V."/>
            <person name="Mielnichuk N."/>
            <person name="Miskei M."/>
            <person name="Molnar A.P."/>
            <person name="Mule G."/>
            <person name="Ngan C.Y."/>
            <person name="Orejas M."/>
            <person name="Orosz E."/>
            <person name="Ouedraogo J.P."/>
            <person name="Overkamp K.M."/>
            <person name="Park H.-S."/>
            <person name="Perrone G."/>
            <person name="Piumi F."/>
            <person name="Punt P.J."/>
            <person name="Ram A.F."/>
            <person name="Ramon A."/>
            <person name="Rauscher S."/>
            <person name="Record E."/>
            <person name="Riano-Pachon D.M."/>
            <person name="Robert V."/>
            <person name="Roehrig J."/>
            <person name="Ruller R."/>
            <person name="Salamov A."/>
            <person name="Salih N.S."/>
            <person name="Samson R.A."/>
            <person name="Sandor E."/>
            <person name="Sanguinetti M."/>
            <person name="Schuetze T."/>
            <person name="Sepcic K."/>
            <person name="Shelest E."/>
            <person name="Sherlock G."/>
            <person name="Sophianopoulou V."/>
            <person name="Squina F.M."/>
            <person name="Sun H."/>
            <person name="Susca A."/>
            <person name="Todd R.B."/>
            <person name="Tsang A."/>
            <person name="Unkles S.E."/>
            <person name="van de Wiele N."/>
            <person name="van Rossen-Uffink D."/>
            <person name="Oliveira J.V."/>
            <person name="Vesth T.C."/>
            <person name="Visser J."/>
            <person name="Yu J.-H."/>
            <person name="Zhou M."/>
            <person name="Andersen M.R."/>
            <person name="Archer D.B."/>
            <person name="Baker S.E."/>
            <person name="Benoit I."/>
            <person name="Brakhage A.A."/>
            <person name="Braus G.H."/>
            <person name="Fischer R."/>
            <person name="Frisvad J.C."/>
            <person name="Goldman G.H."/>
            <person name="Houbraken J."/>
            <person name="Oakley B."/>
            <person name="Pocsi I."/>
            <person name="Scazzocchio C."/>
            <person name="Seiboth B."/>
            <person name="vanKuyk P.A."/>
            <person name="Wortman J."/>
            <person name="Dyer P.S."/>
            <person name="Grigoriev I.V."/>
        </authorList>
    </citation>
    <scope>NUCLEOTIDE SEQUENCE [LARGE SCALE GENOMIC DNA]</scope>
    <source>
        <strain evidence="3">CBS 506.65</strain>
    </source>
</reference>
<dbReference type="Gene3D" id="3.30.160.60">
    <property type="entry name" value="Classic Zinc Finger"/>
    <property type="match status" value="1"/>
</dbReference>
<gene>
    <name evidence="2" type="ORF">ASPZODRAFT_131644</name>
</gene>
<evidence type="ECO:0000256" key="1">
    <source>
        <dbReference type="SAM" id="MobiDB-lite"/>
    </source>
</evidence>
<feature type="compositionally biased region" description="Polar residues" evidence="1">
    <location>
        <begin position="146"/>
        <end position="155"/>
    </location>
</feature>